<dbReference type="PROSITE" id="PS50103">
    <property type="entry name" value="ZF_C3H1"/>
    <property type="match status" value="2"/>
</dbReference>
<feature type="domain" description="C3H1-type" evidence="6">
    <location>
        <begin position="113"/>
        <end position="140"/>
    </location>
</feature>
<dbReference type="InterPro" id="IPR000571">
    <property type="entry name" value="Znf_CCCH"/>
</dbReference>
<keyword evidence="2" id="KW-0677">Repeat</keyword>
<evidence type="ECO:0000313" key="7">
    <source>
        <dbReference type="EMBL" id="KAG6513467.1"/>
    </source>
</evidence>
<evidence type="ECO:0000256" key="2">
    <source>
        <dbReference type="ARBA" id="ARBA00022737"/>
    </source>
</evidence>
<protein>
    <recommendedName>
        <fullName evidence="6">C3H1-type domain-containing protein</fullName>
    </recommendedName>
</protein>
<organism evidence="7 8">
    <name type="scientific">Zingiber officinale</name>
    <name type="common">Ginger</name>
    <name type="synonym">Amomum zingiber</name>
    <dbReference type="NCBI Taxonomy" id="94328"/>
    <lineage>
        <taxon>Eukaryota</taxon>
        <taxon>Viridiplantae</taxon>
        <taxon>Streptophyta</taxon>
        <taxon>Embryophyta</taxon>
        <taxon>Tracheophyta</taxon>
        <taxon>Spermatophyta</taxon>
        <taxon>Magnoliopsida</taxon>
        <taxon>Liliopsida</taxon>
        <taxon>Zingiberales</taxon>
        <taxon>Zingiberaceae</taxon>
        <taxon>Zingiber</taxon>
    </lineage>
</organism>
<dbReference type="EMBL" id="JACMSC010000007">
    <property type="protein sequence ID" value="KAG6513467.1"/>
    <property type="molecule type" value="Genomic_DNA"/>
</dbReference>
<comment type="caution">
    <text evidence="7">The sequence shown here is derived from an EMBL/GenBank/DDBJ whole genome shotgun (WGS) entry which is preliminary data.</text>
</comment>
<dbReference type="GO" id="GO:0003723">
    <property type="term" value="F:RNA binding"/>
    <property type="evidence" value="ECO:0007669"/>
    <property type="project" value="InterPro"/>
</dbReference>
<proteinExistence type="predicted"/>
<keyword evidence="8" id="KW-1185">Reference proteome</keyword>
<dbReference type="Proteomes" id="UP000734854">
    <property type="component" value="Unassembled WGS sequence"/>
</dbReference>
<dbReference type="InterPro" id="IPR045348">
    <property type="entry name" value="CPSF4/Yth1"/>
</dbReference>
<dbReference type="PANTHER" id="PTHR23102">
    <property type="entry name" value="CLEAVAGE AND POLYADENYLATION SPECIFICITY FACTOR SUBUNIT 4-RELATED"/>
    <property type="match status" value="1"/>
</dbReference>
<keyword evidence="1 5" id="KW-0479">Metal-binding</keyword>
<feature type="domain" description="C3H1-type" evidence="6">
    <location>
        <begin position="59"/>
        <end position="86"/>
    </location>
</feature>
<evidence type="ECO:0000256" key="1">
    <source>
        <dbReference type="ARBA" id="ARBA00022723"/>
    </source>
</evidence>
<dbReference type="FunFam" id="4.10.1000.10:FF:000017">
    <property type="entry name" value="Cleavage and polyadenylation specificity factor 30 kDa subunit"/>
    <property type="match status" value="1"/>
</dbReference>
<feature type="zinc finger region" description="C3H1-type" evidence="5">
    <location>
        <begin position="59"/>
        <end position="86"/>
    </location>
</feature>
<feature type="zinc finger region" description="C3H1-type" evidence="5">
    <location>
        <begin position="113"/>
        <end position="140"/>
    </location>
</feature>
<evidence type="ECO:0000256" key="4">
    <source>
        <dbReference type="ARBA" id="ARBA00022833"/>
    </source>
</evidence>
<keyword evidence="3 5" id="KW-0863">Zinc-finger</keyword>
<evidence type="ECO:0000256" key="3">
    <source>
        <dbReference type="ARBA" id="ARBA00022771"/>
    </source>
</evidence>
<dbReference type="PANTHER" id="PTHR23102:SF24">
    <property type="entry name" value="CLEAVAGE AND POLYADENYLATION SPECIFICITY FACTOR SUBUNIT 4"/>
    <property type="match status" value="1"/>
</dbReference>
<keyword evidence="4 5" id="KW-0862">Zinc</keyword>
<dbReference type="SMART" id="SM00356">
    <property type="entry name" value="ZnF_C3H1"/>
    <property type="match status" value="3"/>
</dbReference>
<dbReference type="Pfam" id="PF14608">
    <property type="entry name" value="zf-CCCH_2"/>
    <property type="match status" value="2"/>
</dbReference>
<sequence length="175" mass="19515">MEDPDGAFSFDFEGGLDAAADLSAGSFAPPDHADAAAITGATPPYSAGGAPADGYGRRNFRKTVCRHWLRGLCMMGDACAFLHQYDKDRMPVCRFFRLNGGCREQDCLYRHITADIKECNMYKLGFCPNGPDCRYRHAKHPGPPPPVEEVFEKIQQLNSQLWFFKISSSHHQPLD</sequence>
<evidence type="ECO:0000256" key="5">
    <source>
        <dbReference type="PROSITE-ProRule" id="PRU00723"/>
    </source>
</evidence>
<gene>
    <name evidence="7" type="ORF">ZIOFF_023797</name>
</gene>
<reference evidence="7 8" key="1">
    <citation type="submission" date="2020-08" db="EMBL/GenBank/DDBJ databases">
        <title>Plant Genome Project.</title>
        <authorList>
            <person name="Zhang R.-G."/>
        </authorList>
    </citation>
    <scope>NUCLEOTIDE SEQUENCE [LARGE SCALE GENOMIC DNA]</scope>
    <source>
        <tissue evidence="7">Rhizome</tissue>
    </source>
</reference>
<dbReference type="GO" id="GO:0008270">
    <property type="term" value="F:zinc ion binding"/>
    <property type="evidence" value="ECO:0007669"/>
    <property type="project" value="UniProtKB-KW"/>
</dbReference>
<dbReference type="OrthoDB" id="306690at2759"/>
<evidence type="ECO:0000259" key="6">
    <source>
        <dbReference type="PROSITE" id="PS50103"/>
    </source>
</evidence>
<dbReference type="AlphaFoldDB" id="A0A8J5LFR7"/>
<evidence type="ECO:0000313" key="8">
    <source>
        <dbReference type="Proteomes" id="UP000734854"/>
    </source>
</evidence>
<accession>A0A8J5LFR7</accession>
<name>A0A8J5LFR7_ZINOF</name>